<dbReference type="CDD" id="cd07067">
    <property type="entry name" value="HP_PGM_like"/>
    <property type="match status" value="1"/>
</dbReference>
<evidence type="ECO:0000313" key="5">
    <source>
        <dbReference type="Proteomes" id="UP000177169"/>
    </source>
</evidence>
<dbReference type="GO" id="GO:0045820">
    <property type="term" value="P:negative regulation of glycolytic process"/>
    <property type="evidence" value="ECO:0007669"/>
    <property type="project" value="TreeGrafter"/>
</dbReference>
<dbReference type="GO" id="GO:0005829">
    <property type="term" value="C:cytosol"/>
    <property type="evidence" value="ECO:0007669"/>
    <property type="project" value="TreeGrafter"/>
</dbReference>
<dbReference type="InterPro" id="IPR013078">
    <property type="entry name" value="His_Pase_superF_clade-1"/>
</dbReference>
<keyword evidence="1" id="KW-0378">Hydrolase</keyword>
<dbReference type="PANTHER" id="PTHR46517:SF1">
    <property type="entry name" value="FRUCTOSE-2,6-BISPHOSPHATASE TIGAR"/>
    <property type="match status" value="1"/>
</dbReference>
<dbReference type="Gene3D" id="3.40.50.1240">
    <property type="entry name" value="Phosphoglycerate mutase-like"/>
    <property type="match status" value="1"/>
</dbReference>
<reference evidence="4 5" key="1">
    <citation type="journal article" date="2016" name="Nat. Commun.">
        <title>Thousands of microbial genomes shed light on interconnected biogeochemical processes in an aquifer system.</title>
        <authorList>
            <person name="Anantharaman K."/>
            <person name="Brown C.T."/>
            <person name="Hug L.A."/>
            <person name="Sharon I."/>
            <person name="Castelle C.J."/>
            <person name="Probst A.J."/>
            <person name="Thomas B.C."/>
            <person name="Singh A."/>
            <person name="Wilkins M.J."/>
            <person name="Karaoz U."/>
            <person name="Brodie E.L."/>
            <person name="Williams K.H."/>
            <person name="Hubbard S.S."/>
            <person name="Banfield J.F."/>
        </authorList>
    </citation>
    <scope>NUCLEOTIDE SEQUENCE [LARGE SCALE GENOMIC DNA]</scope>
</reference>
<dbReference type="GO" id="GO:0004331">
    <property type="term" value="F:fructose-2,6-bisphosphate 2-phosphatase activity"/>
    <property type="evidence" value="ECO:0007669"/>
    <property type="project" value="TreeGrafter"/>
</dbReference>
<evidence type="ECO:0008006" key="6">
    <source>
        <dbReference type="Google" id="ProtNLM"/>
    </source>
</evidence>
<organism evidence="4 5">
    <name type="scientific">Candidatus Woesebacteria bacterium RIFCSPHIGHO2_02_FULL_39_13</name>
    <dbReference type="NCBI Taxonomy" id="1802505"/>
    <lineage>
        <taxon>Bacteria</taxon>
        <taxon>Candidatus Woeseibacteriota</taxon>
    </lineage>
</organism>
<dbReference type="PANTHER" id="PTHR46517">
    <property type="entry name" value="FRUCTOSE-2,6-BISPHOSPHATASE TIGAR"/>
    <property type="match status" value="1"/>
</dbReference>
<dbReference type="GO" id="GO:0043456">
    <property type="term" value="P:regulation of pentose-phosphate shunt"/>
    <property type="evidence" value="ECO:0007669"/>
    <property type="project" value="TreeGrafter"/>
</dbReference>
<dbReference type="SUPFAM" id="SSF53254">
    <property type="entry name" value="Phosphoglycerate mutase-like"/>
    <property type="match status" value="1"/>
</dbReference>
<feature type="binding site" evidence="3">
    <location>
        <begin position="92"/>
        <end position="95"/>
    </location>
    <ligand>
        <name>substrate</name>
    </ligand>
</feature>
<dbReference type="Proteomes" id="UP000177169">
    <property type="component" value="Unassembled WGS sequence"/>
</dbReference>
<dbReference type="Pfam" id="PF00300">
    <property type="entry name" value="His_Phos_1"/>
    <property type="match status" value="1"/>
</dbReference>
<feature type="binding site" evidence="3">
    <location>
        <position position="69"/>
    </location>
    <ligand>
        <name>substrate</name>
    </ligand>
</feature>
<dbReference type="EMBL" id="MGGR01000016">
    <property type="protein sequence ID" value="OGM33612.1"/>
    <property type="molecule type" value="Genomic_DNA"/>
</dbReference>
<dbReference type="STRING" id="1802505.A3D01_01520"/>
<evidence type="ECO:0000256" key="2">
    <source>
        <dbReference type="PIRSR" id="PIRSR613078-1"/>
    </source>
</evidence>
<feature type="active site" description="Tele-phosphohistidine intermediate" evidence="2">
    <location>
        <position position="10"/>
    </location>
</feature>
<dbReference type="AlphaFoldDB" id="A0A1F7Z206"/>
<accession>A0A1F7Z206</accession>
<dbReference type="SMART" id="SM00855">
    <property type="entry name" value="PGAM"/>
    <property type="match status" value="1"/>
</dbReference>
<gene>
    <name evidence="4" type="ORF">A3D01_01520</name>
</gene>
<name>A0A1F7Z206_9BACT</name>
<dbReference type="InterPro" id="IPR029033">
    <property type="entry name" value="His_PPase_superfam"/>
</dbReference>
<evidence type="ECO:0000256" key="3">
    <source>
        <dbReference type="PIRSR" id="PIRSR613078-2"/>
    </source>
</evidence>
<dbReference type="InterPro" id="IPR051695">
    <property type="entry name" value="Phosphoglycerate_Mutase"/>
</dbReference>
<sequence>MSVKITYFVHGTTTDNEKDISSGWSDVELSELGKRQAKDLKEKIKDKQKLGQAGLGKKFDVVFCSDLKRAVDSANLAFGGTVAIIKDERLRECNYGDYNGKPEKVVEPLQEENIEKRFPNGESYEDVKERIQDFLGFLKEKYGGKSVAIVGHKAPQLALDVLLKGKTWKEAFAQDWRKKKAWQPGWDYILG</sequence>
<protein>
    <recommendedName>
        <fullName evidence="6">Phosphoglycerate mutase</fullName>
    </recommendedName>
</protein>
<comment type="caution">
    <text evidence="4">The sequence shown here is derived from an EMBL/GenBank/DDBJ whole genome shotgun (WGS) entry which is preliminary data.</text>
</comment>
<proteinExistence type="predicted"/>
<evidence type="ECO:0000313" key="4">
    <source>
        <dbReference type="EMBL" id="OGM33612.1"/>
    </source>
</evidence>
<feature type="active site" description="Proton donor/acceptor" evidence="2">
    <location>
        <position position="92"/>
    </location>
</feature>
<evidence type="ECO:0000256" key="1">
    <source>
        <dbReference type="ARBA" id="ARBA00022801"/>
    </source>
</evidence>